<evidence type="ECO:0000256" key="2">
    <source>
        <dbReference type="ARBA" id="ARBA00022676"/>
    </source>
</evidence>
<dbReference type="AlphaFoldDB" id="A0A8C4E7F5"/>
<dbReference type="PRINTS" id="PR00970">
    <property type="entry name" value="RIBTRNSFRASE"/>
</dbReference>
<evidence type="ECO:0000256" key="1">
    <source>
        <dbReference type="ARBA" id="ARBA00009558"/>
    </source>
</evidence>
<evidence type="ECO:0000313" key="9">
    <source>
        <dbReference type="Proteomes" id="UP000694389"/>
    </source>
</evidence>
<evidence type="ECO:0000256" key="4">
    <source>
        <dbReference type="ARBA" id="ARBA00022695"/>
    </source>
</evidence>
<organism evidence="8 9">
    <name type="scientific">Dicentrarchus labrax</name>
    <name type="common">European seabass</name>
    <name type="synonym">Morone labrax</name>
    <dbReference type="NCBI Taxonomy" id="13489"/>
    <lineage>
        <taxon>Eukaryota</taxon>
        <taxon>Metazoa</taxon>
        <taxon>Chordata</taxon>
        <taxon>Craniata</taxon>
        <taxon>Vertebrata</taxon>
        <taxon>Euteleostomi</taxon>
        <taxon>Actinopterygii</taxon>
        <taxon>Neopterygii</taxon>
        <taxon>Teleostei</taxon>
        <taxon>Neoteleostei</taxon>
        <taxon>Acanthomorphata</taxon>
        <taxon>Eupercaria</taxon>
        <taxon>Moronidae</taxon>
        <taxon>Dicentrarchus</taxon>
    </lineage>
</organism>
<keyword evidence="5 7" id="KW-0521">NADP</keyword>
<dbReference type="GO" id="GO:0016779">
    <property type="term" value="F:nucleotidyltransferase activity"/>
    <property type="evidence" value="ECO:0007669"/>
    <property type="project" value="UniProtKB-KW"/>
</dbReference>
<reference evidence="8" key="2">
    <citation type="submission" date="2025-09" db="UniProtKB">
        <authorList>
            <consortium name="Ensembl"/>
        </authorList>
    </citation>
    <scope>IDENTIFICATION</scope>
</reference>
<dbReference type="PANTHER" id="PTHR10339:SF27">
    <property type="entry name" value="NAD(P)(+)--ARGININE ADP-RIBOSYLTRANSFERASE"/>
    <property type="match status" value="1"/>
</dbReference>
<evidence type="ECO:0000256" key="3">
    <source>
        <dbReference type="ARBA" id="ARBA00022679"/>
    </source>
</evidence>
<keyword evidence="7" id="KW-0520">NAD</keyword>
<name>A0A8C4E7F5_DICLA</name>
<comment type="catalytic activity">
    <reaction evidence="6 7">
        <text>L-arginyl-[protein] + NAD(+) = N(omega)-(ADP-D-ribosyl)-L-arginyl-[protein] + nicotinamide + H(+)</text>
        <dbReference type="Rhea" id="RHEA:19149"/>
        <dbReference type="Rhea" id="RHEA-COMP:10532"/>
        <dbReference type="Rhea" id="RHEA-COMP:15087"/>
        <dbReference type="ChEBI" id="CHEBI:15378"/>
        <dbReference type="ChEBI" id="CHEBI:17154"/>
        <dbReference type="ChEBI" id="CHEBI:29965"/>
        <dbReference type="ChEBI" id="CHEBI:57540"/>
        <dbReference type="ChEBI" id="CHEBI:142554"/>
        <dbReference type="EC" id="2.4.2.31"/>
    </reaction>
</comment>
<evidence type="ECO:0000256" key="6">
    <source>
        <dbReference type="ARBA" id="ARBA00047597"/>
    </source>
</evidence>
<keyword evidence="4" id="KW-0548">Nucleotidyltransferase</keyword>
<dbReference type="PANTHER" id="PTHR10339">
    <property type="entry name" value="ADP-RIBOSYLTRANSFERASE"/>
    <property type="match status" value="1"/>
</dbReference>
<evidence type="ECO:0000256" key="5">
    <source>
        <dbReference type="ARBA" id="ARBA00022857"/>
    </source>
</evidence>
<reference evidence="8" key="1">
    <citation type="submission" date="2025-08" db="UniProtKB">
        <authorList>
            <consortium name="Ensembl"/>
        </authorList>
    </citation>
    <scope>IDENTIFICATION</scope>
</reference>
<dbReference type="Gene3D" id="3.90.176.10">
    <property type="entry name" value="Toxin ADP-ribosyltransferase, Chain A, domain 1"/>
    <property type="match status" value="1"/>
</dbReference>
<comment type="similarity">
    <text evidence="1 7">Belongs to the Arg-specific ADP-ribosyltransferase family.</text>
</comment>
<dbReference type="Pfam" id="PF01129">
    <property type="entry name" value="ART"/>
    <property type="match status" value="1"/>
</dbReference>
<dbReference type="Ensembl" id="ENSDLAT00005015627.2">
    <property type="protein sequence ID" value="ENSDLAP00005014359.2"/>
    <property type="gene ID" value="ENSDLAG00005007139.2"/>
</dbReference>
<keyword evidence="3 7" id="KW-0808">Transferase</keyword>
<protein>
    <recommendedName>
        <fullName evidence="7">NAD(P)(+)--arginine ADP-ribosyltransferase</fullName>
        <ecNumber evidence="7">2.4.2.31</ecNumber>
    </recommendedName>
    <alternativeName>
        <fullName evidence="7">Mono(ADP-ribosyl)transferase</fullName>
    </alternativeName>
</protein>
<dbReference type="GO" id="GO:0003950">
    <property type="term" value="F:NAD+ poly-ADP-ribosyltransferase activity"/>
    <property type="evidence" value="ECO:0007669"/>
    <property type="project" value="TreeGrafter"/>
</dbReference>
<dbReference type="EC" id="2.4.2.31" evidence="7"/>
<keyword evidence="9" id="KW-1185">Reference proteome</keyword>
<evidence type="ECO:0000313" key="8">
    <source>
        <dbReference type="Ensembl" id="ENSDLAP00005014359.2"/>
    </source>
</evidence>
<proteinExistence type="inferred from homology"/>
<dbReference type="InterPro" id="IPR000768">
    <property type="entry name" value="ART"/>
</dbReference>
<keyword evidence="2 7" id="KW-0328">Glycosyltransferase</keyword>
<dbReference type="Proteomes" id="UP000694389">
    <property type="component" value="Unassembled WGS sequence"/>
</dbReference>
<accession>A0A8C4E7F5</accession>
<dbReference type="SUPFAM" id="SSF56399">
    <property type="entry name" value="ADP-ribosylation"/>
    <property type="match status" value="1"/>
</dbReference>
<dbReference type="GeneTree" id="ENSGT01030000234601"/>
<dbReference type="InterPro" id="IPR050999">
    <property type="entry name" value="ADP-ribosyltransferase_ARG"/>
</dbReference>
<dbReference type="GO" id="GO:0106274">
    <property type="term" value="F:NAD+-protein-arginine ADP-ribosyltransferase activity"/>
    <property type="evidence" value="ECO:0007669"/>
    <property type="project" value="UniProtKB-EC"/>
</dbReference>
<evidence type="ECO:0000256" key="7">
    <source>
        <dbReference type="RuleBase" id="RU361228"/>
    </source>
</evidence>
<sequence>SCHFWTAYGIVELFIQVWSCRFYFSFKRPILMDMAPDSVDNQYKGCHQEALKKIQSGLLQQELRGNELFQKAWNASIQCTKLIPGGIKEHTAALLAYIDGDAQFISNFNNEVKAMGVNVSTYEDRFAFKSLHFLLMDSIKLLYPKKCKTLYLLSDGPYTVKQGSNVRVGGFTKVHSNYKEMKSMEDMDGLVIFNITSCFFANLGDNICKDENTALLSPAEVFTVEYLNKTTDPDEGKYTEVVLKHSKLDSSLNYTKTT</sequence>